<keyword evidence="10" id="KW-1185">Reference proteome</keyword>
<feature type="region of interest" description="Disordered" evidence="6">
    <location>
        <begin position="1"/>
        <end position="20"/>
    </location>
</feature>
<dbReference type="InterPro" id="IPR011011">
    <property type="entry name" value="Znf_FYVE_PHD"/>
</dbReference>
<dbReference type="SMART" id="SM00064">
    <property type="entry name" value="FYVE"/>
    <property type="match status" value="1"/>
</dbReference>
<feature type="domain" description="FYVE-type" evidence="8">
    <location>
        <begin position="39"/>
        <end position="99"/>
    </location>
</feature>
<evidence type="ECO:0000256" key="3">
    <source>
        <dbReference type="ARBA" id="ARBA00022771"/>
    </source>
</evidence>
<dbReference type="Gene3D" id="3.30.40.10">
    <property type="entry name" value="Zinc/RING finger domain, C3HC4 (zinc finger)"/>
    <property type="match status" value="2"/>
</dbReference>
<proteinExistence type="predicted"/>
<evidence type="ECO:0000256" key="4">
    <source>
        <dbReference type="ARBA" id="ARBA00022833"/>
    </source>
</evidence>
<evidence type="ECO:0000256" key="2">
    <source>
        <dbReference type="ARBA" id="ARBA00022723"/>
    </source>
</evidence>
<dbReference type="Pfam" id="PF01363">
    <property type="entry name" value="FYVE"/>
    <property type="match status" value="1"/>
</dbReference>
<feature type="domain" description="RING-type" evidence="7">
    <location>
        <begin position="291"/>
        <end position="330"/>
    </location>
</feature>
<dbReference type="Proteomes" id="UP001479436">
    <property type="component" value="Unassembled WGS sequence"/>
</dbReference>
<dbReference type="Gene3D" id="1.10.720.30">
    <property type="entry name" value="SAP domain"/>
    <property type="match status" value="1"/>
</dbReference>
<dbReference type="SUPFAM" id="SSF57850">
    <property type="entry name" value="RING/U-box"/>
    <property type="match status" value="1"/>
</dbReference>
<evidence type="ECO:0000256" key="5">
    <source>
        <dbReference type="PROSITE-ProRule" id="PRU00175"/>
    </source>
</evidence>
<dbReference type="InterPro" id="IPR001841">
    <property type="entry name" value="Znf_RING"/>
</dbReference>
<accession>A0ABR2W621</accession>
<sequence>MAEEVEHEAESSETPLHPQHPGLHYHAPITHTIPKLKDPEDYYACIQCGLTFSFFRKKYHCYHCGNVLCNACTKNTIPLPKFGYVQPVRVCGYCSRLLEISSMDKHSLSRLSVKVLRMYIHAYDLPADNIIEKEDLVSLIYDNQLLSEDREVYFRNNIPVPSPRPVPRHVPRQREELSDRDLYNLEYMLAQLYGFDDIHLATNEYSIPPTELPQEAPPEEKPPSVLSLIRDKVDISRLSVHTLKEILAENCVTYSGVIEKHELVNRVQRLVDNFKVEMSEYAHSESEDSLCRICCDATINCVILECGHMATCMTCGKRLKESKNECPLCREPITRLVHVFRS</sequence>
<dbReference type="InterPro" id="IPR017455">
    <property type="entry name" value="Znf_FYVE-rel"/>
</dbReference>
<comment type="subcellular location">
    <subcellularLocation>
        <location evidence="1">Cell membrane</location>
        <topology evidence="1">Peripheral membrane protein</topology>
    </subcellularLocation>
</comment>
<dbReference type="InterPro" id="IPR000306">
    <property type="entry name" value="Znf_FYVE"/>
</dbReference>
<evidence type="ECO:0000313" key="10">
    <source>
        <dbReference type="Proteomes" id="UP001479436"/>
    </source>
</evidence>
<evidence type="ECO:0000259" key="8">
    <source>
        <dbReference type="PROSITE" id="PS50178"/>
    </source>
</evidence>
<dbReference type="EMBL" id="JASJQH010006986">
    <property type="protein sequence ID" value="KAK9721260.1"/>
    <property type="molecule type" value="Genomic_DNA"/>
</dbReference>
<evidence type="ECO:0008006" key="11">
    <source>
        <dbReference type="Google" id="ProtNLM"/>
    </source>
</evidence>
<organism evidence="9 10">
    <name type="scientific">Basidiobolus ranarum</name>
    <dbReference type="NCBI Taxonomy" id="34480"/>
    <lineage>
        <taxon>Eukaryota</taxon>
        <taxon>Fungi</taxon>
        <taxon>Fungi incertae sedis</taxon>
        <taxon>Zoopagomycota</taxon>
        <taxon>Entomophthoromycotina</taxon>
        <taxon>Basidiobolomycetes</taxon>
        <taxon>Basidiobolales</taxon>
        <taxon>Basidiobolaceae</taxon>
        <taxon>Basidiobolus</taxon>
    </lineage>
</organism>
<protein>
    <recommendedName>
        <fullName evidence="11">RING-type domain-containing protein</fullName>
    </recommendedName>
</protein>
<dbReference type="PROSITE" id="PS50089">
    <property type="entry name" value="ZF_RING_2"/>
    <property type="match status" value="1"/>
</dbReference>
<dbReference type="InterPro" id="IPR055111">
    <property type="entry name" value="RNF34_RFFL_HeH"/>
</dbReference>
<reference evidence="9 10" key="1">
    <citation type="submission" date="2023-04" db="EMBL/GenBank/DDBJ databases">
        <title>Genome of Basidiobolus ranarum AG-B5.</title>
        <authorList>
            <person name="Stajich J.E."/>
            <person name="Carter-House D."/>
            <person name="Gryganskyi A."/>
        </authorList>
    </citation>
    <scope>NUCLEOTIDE SEQUENCE [LARGE SCALE GENOMIC DNA]</scope>
    <source>
        <strain evidence="9 10">AG-B5</strain>
    </source>
</reference>
<dbReference type="CDD" id="cd16500">
    <property type="entry name" value="RING-HC_CARP"/>
    <property type="match status" value="1"/>
</dbReference>
<evidence type="ECO:0000259" key="7">
    <source>
        <dbReference type="PROSITE" id="PS50089"/>
    </source>
</evidence>
<keyword evidence="3 5" id="KW-0863">Zinc-finger</keyword>
<comment type="caution">
    <text evidence="9">The sequence shown here is derived from an EMBL/GenBank/DDBJ whole genome shotgun (WGS) entry which is preliminary data.</text>
</comment>
<dbReference type="InterPro" id="IPR036361">
    <property type="entry name" value="SAP_dom_sf"/>
</dbReference>
<keyword evidence="2" id="KW-0479">Metal-binding</keyword>
<evidence type="ECO:0000313" key="9">
    <source>
        <dbReference type="EMBL" id="KAK9721260.1"/>
    </source>
</evidence>
<name>A0ABR2W621_9FUNG</name>
<dbReference type="Pfam" id="PF13920">
    <property type="entry name" value="zf-C3HC4_3"/>
    <property type="match status" value="1"/>
</dbReference>
<dbReference type="Pfam" id="PF22968">
    <property type="entry name" value="RNF34L-like_3rd"/>
    <property type="match status" value="1"/>
</dbReference>
<evidence type="ECO:0000256" key="6">
    <source>
        <dbReference type="SAM" id="MobiDB-lite"/>
    </source>
</evidence>
<dbReference type="PANTHER" id="PTHR14879:SF15">
    <property type="entry name" value="E3 UBIQUITIN-PROTEIN LIGASE RIFIFYLIN-LIKE PROTEIN"/>
    <property type="match status" value="1"/>
</dbReference>
<dbReference type="SUPFAM" id="SSF57903">
    <property type="entry name" value="FYVE/PHD zinc finger"/>
    <property type="match status" value="1"/>
</dbReference>
<dbReference type="PROSITE" id="PS50178">
    <property type="entry name" value="ZF_FYVE"/>
    <property type="match status" value="1"/>
</dbReference>
<evidence type="ECO:0000256" key="1">
    <source>
        <dbReference type="ARBA" id="ARBA00004202"/>
    </source>
</evidence>
<gene>
    <name evidence="9" type="ORF">K7432_003568</name>
</gene>
<dbReference type="PANTHER" id="PTHR14879">
    <property type="entry name" value="CASPASE REGULATOR, RING FINGER DOMAIN-CONTAINING"/>
    <property type="match status" value="1"/>
</dbReference>
<dbReference type="InterPro" id="IPR013083">
    <property type="entry name" value="Znf_RING/FYVE/PHD"/>
</dbReference>
<dbReference type="InterPro" id="IPR051728">
    <property type="entry name" value="RING-FYVE_E3_ubiquitin-ligase"/>
</dbReference>
<keyword evidence="4" id="KW-0862">Zinc</keyword>